<sequence length="198" mass="20018">MKKYLMPGVALCIGMAAAPAMAFDLQKAANDAMSSESGKHVISTLGQASQERQAAFAANTTESNLSKAADLTKKLSSELGVSPTQAVGGAASMLAMAKSSLSTDQFNQLSNQAPSVTGLMSSARTSSAMSSALEALSGNDSGGASGTNMLGSTFQSLGMDASMIRQFAPVMLSYFKSEGVSSMLTGALSSVWGSASNG</sequence>
<reference evidence="2 3" key="1">
    <citation type="submission" date="2023-04" db="EMBL/GenBank/DDBJ databases">
        <title>A long-awaited taxogenomic arrangement of the family Halomonadaceae.</title>
        <authorList>
            <person name="De La Haba R."/>
            <person name="Chuvochina M."/>
            <person name="Wittouck S."/>
            <person name="Arahal D.R."/>
            <person name="Sanchez-Porro C."/>
            <person name="Hugenholtz P."/>
            <person name="Ventosa A."/>
        </authorList>
    </citation>
    <scope>NUCLEOTIDE SEQUENCE [LARGE SCALE GENOMIC DNA]</scope>
    <source>
        <strain evidence="2 3">DSM 22428</strain>
    </source>
</reference>
<feature type="chain" id="PRO_5047218565" evidence="1">
    <location>
        <begin position="23"/>
        <end position="198"/>
    </location>
</feature>
<protein>
    <submittedName>
        <fullName evidence="2">DUF2780 domain-containing protein</fullName>
    </submittedName>
</protein>
<dbReference type="EMBL" id="JARWAO010000008">
    <property type="protein sequence ID" value="MDR5897088.1"/>
    <property type="molecule type" value="Genomic_DNA"/>
</dbReference>
<keyword evidence="1" id="KW-0732">Signal</keyword>
<proteinExistence type="predicted"/>
<keyword evidence="3" id="KW-1185">Reference proteome</keyword>
<name>A0ABU1H0M4_9GAMM</name>
<dbReference type="Pfam" id="PF11075">
    <property type="entry name" value="DUF2780"/>
    <property type="match status" value="1"/>
</dbReference>
<feature type="signal peptide" evidence="1">
    <location>
        <begin position="1"/>
        <end position="22"/>
    </location>
</feature>
<evidence type="ECO:0000256" key="1">
    <source>
        <dbReference type="SAM" id="SignalP"/>
    </source>
</evidence>
<dbReference type="RefSeq" id="WP_251595105.1">
    <property type="nucleotide sequence ID" value="NZ_JAMLJI010000004.1"/>
</dbReference>
<evidence type="ECO:0000313" key="3">
    <source>
        <dbReference type="Proteomes" id="UP001269375"/>
    </source>
</evidence>
<gene>
    <name evidence="2" type="ORF">QC825_13515</name>
</gene>
<dbReference type="Proteomes" id="UP001269375">
    <property type="component" value="Unassembled WGS sequence"/>
</dbReference>
<accession>A0ABU1H0M4</accession>
<dbReference type="InterPro" id="IPR021302">
    <property type="entry name" value="DUF2780_VcgC/VcgE"/>
</dbReference>
<evidence type="ECO:0000313" key="2">
    <source>
        <dbReference type="EMBL" id="MDR5897088.1"/>
    </source>
</evidence>
<comment type="caution">
    <text evidence="2">The sequence shown here is derived from an EMBL/GenBank/DDBJ whole genome shotgun (WGS) entry which is preliminary data.</text>
</comment>
<organism evidence="2 3">
    <name type="scientific">Larsenimonas suaedae</name>
    <dbReference type="NCBI Taxonomy" id="1851019"/>
    <lineage>
        <taxon>Bacteria</taxon>
        <taxon>Pseudomonadati</taxon>
        <taxon>Pseudomonadota</taxon>
        <taxon>Gammaproteobacteria</taxon>
        <taxon>Oceanospirillales</taxon>
        <taxon>Halomonadaceae</taxon>
        <taxon>Larsenimonas</taxon>
    </lineage>
</organism>